<keyword evidence="4" id="KW-0804">Transcription</keyword>
<dbReference type="Gene3D" id="3.40.190.10">
    <property type="entry name" value="Periplasmic binding protein-like II"/>
    <property type="match status" value="2"/>
</dbReference>
<gene>
    <name evidence="6" type="ORF">IAB37_07280</name>
</gene>
<keyword evidence="2" id="KW-0805">Transcription regulation</keyword>
<dbReference type="PRINTS" id="PR00039">
    <property type="entry name" value="HTHLYSR"/>
</dbReference>
<dbReference type="InterPro" id="IPR000847">
    <property type="entry name" value="LysR_HTH_N"/>
</dbReference>
<reference evidence="6" key="2">
    <citation type="journal article" date="2021" name="PeerJ">
        <title>Extensive microbial diversity within the chicken gut microbiome revealed by metagenomics and culture.</title>
        <authorList>
            <person name="Gilroy R."/>
            <person name="Ravi A."/>
            <person name="Getino M."/>
            <person name="Pursley I."/>
            <person name="Horton D.L."/>
            <person name="Alikhan N.F."/>
            <person name="Baker D."/>
            <person name="Gharbi K."/>
            <person name="Hall N."/>
            <person name="Watson M."/>
            <person name="Adriaenssens E.M."/>
            <person name="Foster-Nyarko E."/>
            <person name="Jarju S."/>
            <person name="Secka A."/>
            <person name="Antonio M."/>
            <person name="Oren A."/>
            <person name="Chaudhuri R.R."/>
            <person name="La Ragione R."/>
            <person name="Hildebrand F."/>
            <person name="Pallen M.J."/>
        </authorList>
    </citation>
    <scope>NUCLEOTIDE SEQUENCE</scope>
    <source>
        <strain evidence="6">CHK189-12415</strain>
    </source>
</reference>
<evidence type="ECO:0000313" key="6">
    <source>
        <dbReference type="EMBL" id="HIR61357.1"/>
    </source>
</evidence>
<comment type="similarity">
    <text evidence="1">Belongs to the LysR transcriptional regulatory family.</text>
</comment>
<dbReference type="Proteomes" id="UP000824241">
    <property type="component" value="Unassembled WGS sequence"/>
</dbReference>
<dbReference type="SUPFAM" id="SSF46785">
    <property type="entry name" value="Winged helix' DNA-binding domain"/>
    <property type="match status" value="1"/>
</dbReference>
<name>A0A9D1J566_9FIRM</name>
<sequence>MDLKQLRYFSAVVEQGSISAAARALFMSQPPLSAQVRQLEKELGVRLFDREGHKLTLTPAGKLLYDRAQGLLDSAHSVESELRAFGRGGSRILRLGAVSSICSSDLPLWLRAFFRDNPGIRLELTEQDTYALLEKLRARQLDLALIRTPFSSDGLDCRVVRREKMMALGERRFFPEGAPGGKLTVAALASLPLIVYRRWMQPLGDLMRREGLAPDFFCVCDDARTVTSLALRGIGVGVVPGSAALAVRGEEVLRMEIESDSFRSSIVAASVREGYRPPGIWESVRAFLRCLPQPESPPAG</sequence>
<protein>
    <submittedName>
        <fullName evidence="6">LysR family transcriptional regulator</fullName>
    </submittedName>
</protein>
<comment type="caution">
    <text evidence="6">The sequence shown here is derived from an EMBL/GenBank/DDBJ whole genome shotgun (WGS) entry which is preliminary data.</text>
</comment>
<accession>A0A9D1J566</accession>
<dbReference type="Pfam" id="PF03466">
    <property type="entry name" value="LysR_substrate"/>
    <property type="match status" value="1"/>
</dbReference>
<dbReference type="InterPro" id="IPR036390">
    <property type="entry name" value="WH_DNA-bd_sf"/>
</dbReference>
<dbReference type="Pfam" id="PF00126">
    <property type="entry name" value="HTH_1"/>
    <property type="match status" value="1"/>
</dbReference>
<evidence type="ECO:0000259" key="5">
    <source>
        <dbReference type="PROSITE" id="PS50931"/>
    </source>
</evidence>
<dbReference type="CDD" id="cd05466">
    <property type="entry name" value="PBP2_LTTR_substrate"/>
    <property type="match status" value="1"/>
</dbReference>
<evidence type="ECO:0000256" key="3">
    <source>
        <dbReference type="ARBA" id="ARBA00023125"/>
    </source>
</evidence>
<dbReference type="FunFam" id="1.10.10.10:FF:000001">
    <property type="entry name" value="LysR family transcriptional regulator"/>
    <property type="match status" value="1"/>
</dbReference>
<dbReference type="PROSITE" id="PS50931">
    <property type="entry name" value="HTH_LYSR"/>
    <property type="match status" value="1"/>
</dbReference>
<feature type="domain" description="HTH lysR-type" evidence="5">
    <location>
        <begin position="1"/>
        <end position="58"/>
    </location>
</feature>
<reference evidence="6" key="1">
    <citation type="submission" date="2020-10" db="EMBL/GenBank/DDBJ databases">
        <authorList>
            <person name="Gilroy R."/>
        </authorList>
    </citation>
    <scope>NUCLEOTIDE SEQUENCE</scope>
    <source>
        <strain evidence="6">CHK189-12415</strain>
    </source>
</reference>
<dbReference type="GO" id="GO:0003677">
    <property type="term" value="F:DNA binding"/>
    <property type="evidence" value="ECO:0007669"/>
    <property type="project" value="UniProtKB-KW"/>
</dbReference>
<dbReference type="SUPFAM" id="SSF53850">
    <property type="entry name" value="Periplasmic binding protein-like II"/>
    <property type="match status" value="1"/>
</dbReference>
<evidence type="ECO:0000256" key="4">
    <source>
        <dbReference type="ARBA" id="ARBA00023163"/>
    </source>
</evidence>
<dbReference type="GO" id="GO:0032993">
    <property type="term" value="C:protein-DNA complex"/>
    <property type="evidence" value="ECO:0007669"/>
    <property type="project" value="TreeGrafter"/>
</dbReference>
<dbReference type="Gene3D" id="1.10.10.10">
    <property type="entry name" value="Winged helix-like DNA-binding domain superfamily/Winged helix DNA-binding domain"/>
    <property type="match status" value="1"/>
</dbReference>
<keyword evidence="3" id="KW-0238">DNA-binding</keyword>
<dbReference type="InterPro" id="IPR005119">
    <property type="entry name" value="LysR_subst-bd"/>
</dbReference>
<dbReference type="GO" id="GO:0003700">
    <property type="term" value="F:DNA-binding transcription factor activity"/>
    <property type="evidence" value="ECO:0007669"/>
    <property type="project" value="InterPro"/>
</dbReference>
<evidence type="ECO:0000256" key="1">
    <source>
        <dbReference type="ARBA" id="ARBA00009437"/>
    </source>
</evidence>
<organism evidence="6 7">
    <name type="scientific">Candidatus Faecivivens stercoravium</name>
    <dbReference type="NCBI Taxonomy" id="2840803"/>
    <lineage>
        <taxon>Bacteria</taxon>
        <taxon>Bacillati</taxon>
        <taxon>Bacillota</taxon>
        <taxon>Clostridia</taxon>
        <taxon>Eubacteriales</taxon>
        <taxon>Oscillospiraceae</taxon>
        <taxon>Oscillospiraceae incertae sedis</taxon>
        <taxon>Candidatus Faecivivens</taxon>
    </lineage>
</organism>
<dbReference type="PANTHER" id="PTHR30346">
    <property type="entry name" value="TRANSCRIPTIONAL DUAL REGULATOR HCAR-RELATED"/>
    <property type="match status" value="1"/>
</dbReference>
<dbReference type="EMBL" id="DVHA01000233">
    <property type="protein sequence ID" value="HIR61357.1"/>
    <property type="molecule type" value="Genomic_DNA"/>
</dbReference>
<dbReference type="InterPro" id="IPR036388">
    <property type="entry name" value="WH-like_DNA-bd_sf"/>
</dbReference>
<dbReference type="AlphaFoldDB" id="A0A9D1J566"/>
<dbReference type="PANTHER" id="PTHR30346:SF28">
    <property type="entry name" value="HTH-TYPE TRANSCRIPTIONAL REGULATOR CYNR"/>
    <property type="match status" value="1"/>
</dbReference>
<proteinExistence type="inferred from homology"/>
<evidence type="ECO:0000256" key="2">
    <source>
        <dbReference type="ARBA" id="ARBA00023015"/>
    </source>
</evidence>
<evidence type="ECO:0000313" key="7">
    <source>
        <dbReference type="Proteomes" id="UP000824241"/>
    </source>
</evidence>